<evidence type="ECO:0000313" key="4">
    <source>
        <dbReference type="Proteomes" id="UP001595904"/>
    </source>
</evidence>
<organism evidence="3 4">
    <name type="scientific">Steroidobacter flavus</name>
    <dbReference type="NCBI Taxonomy" id="1842136"/>
    <lineage>
        <taxon>Bacteria</taxon>
        <taxon>Pseudomonadati</taxon>
        <taxon>Pseudomonadota</taxon>
        <taxon>Gammaproteobacteria</taxon>
        <taxon>Steroidobacterales</taxon>
        <taxon>Steroidobacteraceae</taxon>
        <taxon>Steroidobacter</taxon>
    </lineage>
</organism>
<comment type="caution">
    <text evidence="3">The sequence shown here is derived from an EMBL/GenBank/DDBJ whole genome shotgun (WGS) entry which is preliminary data.</text>
</comment>
<evidence type="ECO:0000256" key="1">
    <source>
        <dbReference type="ARBA" id="ARBA00022679"/>
    </source>
</evidence>
<dbReference type="InterPro" id="IPR041698">
    <property type="entry name" value="Methyltransf_25"/>
</dbReference>
<dbReference type="GO" id="GO:0008168">
    <property type="term" value="F:methyltransferase activity"/>
    <property type="evidence" value="ECO:0007669"/>
    <property type="project" value="UniProtKB-KW"/>
</dbReference>
<dbReference type="PANTHER" id="PTHR43861">
    <property type="entry name" value="TRANS-ACONITATE 2-METHYLTRANSFERASE-RELATED"/>
    <property type="match status" value="1"/>
</dbReference>
<dbReference type="InterPro" id="IPR029063">
    <property type="entry name" value="SAM-dependent_MTases_sf"/>
</dbReference>
<dbReference type="CDD" id="cd02440">
    <property type="entry name" value="AdoMet_MTases"/>
    <property type="match status" value="1"/>
</dbReference>
<feature type="domain" description="Methyltransferase" evidence="2">
    <location>
        <begin position="53"/>
        <end position="145"/>
    </location>
</feature>
<keyword evidence="4" id="KW-1185">Reference proteome</keyword>
<name>A0ABV8T1B9_9GAMM</name>
<gene>
    <name evidence="3" type="ORF">ACFPN2_31850</name>
</gene>
<keyword evidence="3" id="KW-0489">Methyltransferase</keyword>
<evidence type="ECO:0000313" key="3">
    <source>
        <dbReference type="EMBL" id="MFC4313711.1"/>
    </source>
</evidence>
<proteinExistence type="predicted"/>
<sequence length="231" mass="26285">MPSMEENVARVAAYYQARAHEYHETTGYHRDNVDAGYARLKEQHQAAFAGHDVLEIACGTGYWTAVIAATARSVVATDVHTELVQATSERLRRFPNVRCQVADAYTLDTVQETFSAAFAQYWWSHIPRAMCPVFLRALHSKLRPGAFVSFSDNLEYQAEWVKRRVDEHGDNYEERSLRDGTRFETVKNFPTKAEFEALLDGVAEDVTFLEQEVGDIDGPARLWTVSYRLKG</sequence>
<dbReference type="SUPFAM" id="SSF53335">
    <property type="entry name" value="S-adenosyl-L-methionine-dependent methyltransferases"/>
    <property type="match status" value="1"/>
</dbReference>
<dbReference type="PANTHER" id="PTHR43861:SF3">
    <property type="entry name" value="PUTATIVE (AFU_ORTHOLOGUE AFUA_2G14390)-RELATED"/>
    <property type="match status" value="1"/>
</dbReference>
<evidence type="ECO:0000259" key="2">
    <source>
        <dbReference type="Pfam" id="PF13649"/>
    </source>
</evidence>
<dbReference type="Proteomes" id="UP001595904">
    <property type="component" value="Unassembled WGS sequence"/>
</dbReference>
<dbReference type="EC" id="2.1.-.-" evidence="3"/>
<dbReference type="EMBL" id="JBHSDU010000015">
    <property type="protein sequence ID" value="MFC4313711.1"/>
    <property type="molecule type" value="Genomic_DNA"/>
</dbReference>
<dbReference type="GO" id="GO:0032259">
    <property type="term" value="P:methylation"/>
    <property type="evidence" value="ECO:0007669"/>
    <property type="project" value="UniProtKB-KW"/>
</dbReference>
<dbReference type="RefSeq" id="WP_380604271.1">
    <property type="nucleotide sequence ID" value="NZ_JBHSDU010000015.1"/>
</dbReference>
<dbReference type="Gene3D" id="3.40.50.150">
    <property type="entry name" value="Vaccinia Virus protein VP39"/>
    <property type="match status" value="1"/>
</dbReference>
<keyword evidence="1 3" id="KW-0808">Transferase</keyword>
<reference evidence="4" key="1">
    <citation type="journal article" date="2019" name="Int. J. Syst. Evol. Microbiol.">
        <title>The Global Catalogue of Microorganisms (GCM) 10K type strain sequencing project: providing services to taxonomists for standard genome sequencing and annotation.</title>
        <authorList>
            <consortium name="The Broad Institute Genomics Platform"/>
            <consortium name="The Broad Institute Genome Sequencing Center for Infectious Disease"/>
            <person name="Wu L."/>
            <person name="Ma J."/>
        </authorList>
    </citation>
    <scope>NUCLEOTIDE SEQUENCE [LARGE SCALE GENOMIC DNA]</scope>
    <source>
        <strain evidence="4">CGMCC 1.10759</strain>
    </source>
</reference>
<protein>
    <submittedName>
        <fullName evidence="3">Class I SAM-dependent methyltransferase</fullName>
        <ecNumber evidence="3">2.1.-.-</ecNumber>
    </submittedName>
</protein>
<accession>A0ABV8T1B9</accession>
<dbReference type="Pfam" id="PF13649">
    <property type="entry name" value="Methyltransf_25"/>
    <property type="match status" value="1"/>
</dbReference>